<protein>
    <recommendedName>
        <fullName evidence="4">Transposase</fullName>
    </recommendedName>
</protein>
<evidence type="ECO:0000256" key="1">
    <source>
        <dbReference type="SAM" id="MobiDB-lite"/>
    </source>
</evidence>
<reference evidence="2" key="1">
    <citation type="submission" date="2022-03" db="EMBL/GenBank/DDBJ databases">
        <authorList>
            <person name="Alioto T."/>
            <person name="Alioto T."/>
            <person name="Gomez Garrido J."/>
        </authorList>
    </citation>
    <scope>NUCLEOTIDE SEQUENCE</scope>
</reference>
<proteinExistence type="predicted"/>
<organism evidence="2 3">
    <name type="scientific">Pelobates cultripes</name>
    <name type="common">Western spadefoot toad</name>
    <dbReference type="NCBI Taxonomy" id="61616"/>
    <lineage>
        <taxon>Eukaryota</taxon>
        <taxon>Metazoa</taxon>
        <taxon>Chordata</taxon>
        <taxon>Craniata</taxon>
        <taxon>Vertebrata</taxon>
        <taxon>Euteleostomi</taxon>
        <taxon>Amphibia</taxon>
        <taxon>Batrachia</taxon>
        <taxon>Anura</taxon>
        <taxon>Pelobatoidea</taxon>
        <taxon>Pelobatidae</taxon>
        <taxon>Pelobates</taxon>
    </lineage>
</organism>
<evidence type="ECO:0000313" key="2">
    <source>
        <dbReference type="EMBL" id="CAH2324428.1"/>
    </source>
</evidence>
<dbReference type="EMBL" id="OW240923">
    <property type="protein sequence ID" value="CAH2324428.1"/>
    <property type="molecule type" value="Genomic_DNA"/>
</dbReference>
<sequence length="264" mass="29677">MTHRQKQRTAKAKRESFFLARSASKKTREAGSPIQDGSGNRSREGSLSPAASTGSLAEEQPLTATSMRLMLSELADTFQANMKKQLQGLAAEMRKDIAEIGQRTAQVEQKLDECVDAHNCLADKVQALAPETQPDQLVVGRVHRLRRPQHLPPTAERDVIARIHFFHVKERIVKASRMADMPNPYGHIKIFADLSAETALREKNIAYRWGYPAKLLIHWEGKMHVITNAEKGLNQLKDWGIQISGVLKQHPTTTTRVTRDWSTT</sequence>
<dbReference type="InterPro" id="IPR042566">
    <property type="entry name" value="L1_C"/>
</dbReference>
<dbReference type="Proteomes" id="UP001295444">
    <property type="component" value="Chromosome 12"/>
</dbReference>
<dbReference type="AlphaFoldDB" id="A0AAD1WUQ5"/>
<accession>A0AAD1WUQ5</accession>
<keyword evidence="3" id="KW-1185">Reference proteome</keyword>
<name>A0AAD1WUQ5_PELCU</name>
<gene>
    <name evidence="2" type="ORF">PECUL_23A026649</name>
</gene>
<dbReference type="Gene3D" id="3.30.250.20">
    <property type="entry name" value="L1 transposable element, C-terminal domain"/>
    <property type="match status" value="1"/>
</dbReference>
<evidence type="ECO:0000313" key="3">
    <source>
        <dbReference type="Proteomes" id="UP001295444"/>
    </source>
</evidence>
<evidence type="ECO:0008006" key="4">
    <source>
        <dbReference type="Google" id="ProtNLM"/>
    </source>
</evidence>
<dbReference type="Gene3D" id="3.30.70.1820">
    <property type="entry name" value="L1 transposable element, RRM domain"/>
    <property type="match status" value="1"/>
</dbReference>
<feature type="compositionally biased region" description="Basic residues" evidence="1">
    <location>
        <begin position="1"/>
        <end position="11"/>
    </location>
</feature>
<feature type="region of interest" description="Disordered" evidence="1">
    <location>
        <begin position="1"/>
        <end position="59"/>
    </location>
</feature>